<dbReference type="InterPro" id="IPR015421">
    <property type="entry name" value="PyrdxlP-dep_Trfase_major"/>
</dbReference>
<evidence type="ECO:0000256" key="6">
    <source>
        <dbReference type="ARBA" id="ARBA00023004"/>
    </source>
</evidence>
<dbReference type="Pfam" id="PF00266">
    <property type="entry name" value="Aminotran_5"/>
    <property type="match status" value="1"/>
</dbReference>
<dbReference type="Gene3D" id="3.40.640.10">
    <property type="entry name" value="Type I PLP-dependent aspartate aminotransferase-like (Major domain)"/>
    <property type="match status" value="1"/>
</dbReference>
<comment type="similarity">
    <text evidence="2">Belongs to the class-V pyridoxal-phosphate-dependent aminotransferase family. NifS/IscS subfamily.</text>
</comment>
<gene>
    <name evidence="10" type="ORF">ENN51_05285</name>
</gene>
<keyword evidence="5" id="KW-0663">Pyridoxal phosphate</keyword>
<evidence type="ECO:0000256" key="4">
    <source>
        <dbReference type="ARBA" id="ARBA00022723"/>
    </source>
</evidence>
<dbReference type="GO" id="GO:0046872">
    <property type="term" value="F:metal ion binding"/>
    <property type="evidence" value="ECO:0007669"/>
    <property type="project" value="UniProtKB-KW"/>
</dbReference>
<dbReference type="AlphaFoldDB" id="A0A7V0XF47"/>
<evidence type="ECO:0000256" key="3">
    <source>
        <dbReference type="ARBA" id="ARBA00022679"/>
    </source>
</evidence>
<dbReference type="InterPro" id="IPR016454">
    <property type="entry name" value="Cysteine_dSase"/>
</dbReference>
<evidence type="ECO:0000256" key="2">
    <source>
        <dbReference type="ARBA" id="ARBA00006490"/>
    </source>
</evidence>
<proteinExistence type="inferred from homology"/>
<protein>
    <submittedName>
        <fullName evidence="10">Cysteine desulfurase</fullName>
    </submittedName>
</protein>
<dbReference type="Gene3D" id="3.90.1150.10">
    <property type="entry name" value="Aspartate Aminotransferase, domain 1"/>
    <property type="match status" value="1"/>
</dbReference>
<dbReference type="InterPro" id="IPR015422">
    <property type="entry name" value="PyrdxlP-dep_Trfase_small"/>
</dbReference>
<evidence type="ECO:0000256" key="1">
    <source>
        <dbReference type="ARBA" id="ARBA00001933"/>
    </source>
</evidence>
<dbReference type="EMBL" id="DSBX01000201">
    <property type="protein sequence ID" value="HDQ99683.1"/>
    <property type="molecule type" value="Genomic_DNA"/>
</dbReference>
<comment type="caution">
    <text evidence="10">The sequence shown here is derived from an EMBL/GenBank/DDBJ whole genome shotgun (WGS) entry which is preliminary data.</text>
</comment>
<organism evidence="10">
    <name type="scientific">candidate division WOR-3 bacterium</name>
    <dbReference type="NCBI Taxonomy" id="2052148"/>
    <lineage>
        <taxon>Bacteria</taxon>
        <taxon>Bacteria division WOR-3</taxon>
    </lineage>
</organism>
<dbReference type="GO" id="GO:0031071">
    <property type="term" value="F:cysteine desulfurase activity"/>
    <property type="evidence" value="ECO:0007669"/>
    <property type="project" value="UniProtKB-EC"/>
</dbReference>
<reference evidence="10" key="1">
    <citation type="journal article" date="2020" name="mSystems">
        <title>Genome- and Community-Level Interaction Insights into Carbon Utilization and Element Cycling Functions of Hydrothermarchaeota in Hydrothermal Sediment.</title>
        <authorList>
            <person name="Zhou Z."/>
            <person name="Liu Y."/>
            <person name="Xu W."/>
            <person name="Pan J."/>
            <person name="Luo Z.H."/>
            <person name="Li M."/>
        </authorList>
    </citation>
    <scope>NUCLEOTIDE SEQUENCE [LARGE SCALE GENOMIC DNA]</scope>
    <source>
        <strain evidence="10">SpSt-1182</strain>
    </source>
</reference>
<dbReference type="GO" id="GO:0051536">
    <property type="term" value="F:iron-sulfur cluster binding"/>
    <property type="evidence" value="ECO:0007669"/>
    <property type="project" value="UniProtKB-KW"/>
</dbReference>
<dbReference type="Gene3D" id="1.10.260.50">
    <property type="match status" value="1"/>
</dbReference>
<comment type="cofactor">
    <cofactor evidence="1">
        <name>pyridoxal 5'-phosphate</name>
        <dbReference type="ChEBI" id="CHEBI:597326"/>
    </cofactor>
</comment>
<evidence type="ECO:0000256" key="5">
    <source>
        <dbReference type="ARBA" id="ARBA00022898"/>
    </source>
</evidence>
<evidence type="ECO:0000256" key="7">
    <source>
        <dbReference type="ARBA" id="ARBA00023014"/>
    </source>
</evidence>
<keyword evidence="4" id="KW-0479">Metal-binding</keyword>
<evidence type="ECO:0000259" key="9">
    <source>
        <dbReference type="Pfam" id="PF00266"/>
    </source>
</evidence>
<keyword evidence="7" id="KW-0411">Iron-sulfur</keyword>
<dbReference type="PANTHER" id="PTHR11601">
    <property type="entry name" value="CYSTEINE DESULFURYLASE FAMILY MEMBER"/>
    <property type="match status" value="1"/>
</dbReference>
<dbReference type="SUPFAM" id="SSF53383">
    <property type="entry name" value="PLP-dependent transferases"/>
    <property type="match status" value="1"/>
</dbReference>
<dbReference type="Proteomes" id="UP000885672">
    <property type="component" value="Unassembled WGS sequence"/>
</dbReference>
<dbReference type="InterPro" id="IPR015424">
    <property type="entry name" value="PyrdxlP-dep_Trfase"/>
</dbReference>
<dbReference type="PIRSF" id="PIRSF005572">
    <property type="entry name" value="NifS"/>
    <property type="match status" value="1"/>
</dbReference>
<evidence type="ECO:0000256" key="8">
    <source>
        <dbReference type="ARBA" id="ARBA00050776"/>
    </source>
</evidence>
<evidence type="ECO:0000313" key="10">
    <source>
        <dbReference type="EMBL" id="HDQ99683.1"/>
    </source>
</evidence>
<comment type="catalytic activity">
    <reaction evidence="8">
        <text>(sulfur carrier)-H + L-cysteine = (sulfur carrier)-SH + L-alanine</text>
        <dbReference type="Rhea" id="RHEA:43892"/>
        <dbReference type="Rhea" id="RHEA-COMP:14737"/>
        <dbReference type="Rhea" id="RHEA-COMP:14739"/>
        <dbReference type="ChEBI" id="CHEBI:29917"/>
        <dbReference type="ChEBI" id="CHEBI:35235"/>
        <dbReference type="ChEBI" id="CHEBI:57972"/>
        <dbReference type="ChEBI" id="CHEBI:64428"/>
        <dbReference type="EC" id="2.8.1.7"/>
    </reaction>
</comment>
<dbReference type="InterPro" id="IPR000192">
    <property type="entry name" value="Aminotrans_V_dom"/>
</dbReference>
<dbReference type="PANTHER" id="PTHR11601:SF34">
    <property type="entry name" value="CYSTEINE DESULFURASE"/>
    <property type="match status" value="1"/>
</dbReference>
<name>A0A7V0XF47_UNCW3</name>
<sequence>MKMTRVYLDHAAATPLLPEAREAMVPFLDGEFGNPASIHARGEKPRAAVKDAREKVAGLVGARPEGIIFTASASESNNHALKGLAAGRAGHIIVSAIEHVSVLEPARTLAKAGFELTELPVDGEGRVRPESLTAAIRPDTVLVSVMHANNEVGAVQDIAELARVAHEREVPFHSDGTAAVGRLPVDLGALGVDVYSFAAQSVYGPKGAAALYIRPGTRIRPLVEGGFQERNRRAGTENVAAIAGFGAAAEVTARRLADWSGEMSRLADRIFTELPSRLDRLVFTGPGTGRLPGHVSVCVEFVEGEAMLLSLDDEGIAAASGSSCTARTLKVSHVLLAMGLPHTLAQTSLVLTLGRDTTDAGVDHLLEKLPPIVIRLRRMSPLYAKLERGEDPYAAAAGAACEDDHSTVEEG</sequence>
<feature type="domain" description="Aminotransferase class V" evidence="9">
    <location>
        <begin position="6"/>
        <end position="362"/>
    </location>
</feature>
<keyword evidence="6" id="KW-0408">Iron</keyword>
<keyword evidence="3" id="KW-0808">Transferase</keyword>
<accession>A0A7V0XF47</accession>